<evidence type="ECO:0000313" key="1">
    <source>
        <dbReference type="EMBL" id="TAA74404.1"/>
    </source>
</evidence>
<reference evidence="1" key="1">
    <citation type="submission" date="2017-07" db="EMBL/GenBank/DDBJ databases">
        <title>The cable genome - Insights into the physiology and evolution of filamentous bacteria capable of sulfide oxidation via long distance electron transfer.</title>
        <authorList>
            <person name="Thorup C."/>
            <person name="Bjerg J.T."/>
            <person name="Schreiber L."/>
            <person name="Nielsen L.P."/>
            <person name="Kjeldsen K.U."/>
            <person name="Boesen T."/>
            <person name="Boggild A."/>
            <person name="Meysman F."/>
            <person name="Geelhoed J."/>
            <person name="Schramm A."/>
        </authorList>
    </citation>
    <scope>NUCLEOTIDE SEQUENCE [LARGE SCALE GENOMIC DNA]</scope>
    <source>
        <strain evidence="1">GS</strain>
    </source>
</reference>
<accession>A0A521G053</accession>
<evidence type="ECO:0000313" key="2">
    <source>
        <dbReference type="Proteomes" id="UP000316238"/>
    </source>
</evidence>
<dbReference type="Proteomes" id="UP000316238">
    <property type="component" value="Unassembled WGS sequence"/>
</dbReference>
<sequence length="82" mass="9305">MQLNLELGNRHYEKLQQLQHTVGKDARTVLELAIDELYARHQVAVGQDALEIFRKNGVVGCLHGGSSLSENYKNELDWSDKL</sequence>
<gene>
    <name evidence="1" type="ORF">CDV28_1277</name>
</gene>
<comment type="caution">
    <text evidence="1">The sequence shown here is derived from an EMBL/GenBank/DDBJ whole genome shotgun (WGS) entry which is preliminary data.</text>
</comment>
<protein>
    <submittedName>
        <fullName evidence="1">Uncharacterized protein</fullName>
    </submittedName>
</protein>
<proteinExistence type="predicted"/>
<name>A0A521G053_9BACT</name>
<organism evidence="1 2">
    <name type="scientific">Candidatus Electronema aureum</name>
    <dbReference type="NCBI Taxonomy" id="2005002"/>
    <lineage>
        <taxon>Bacteria</taxon>
        <taxon>Pseudomonadati</taxon>
        <taxon>Thermodesulfobacteriota</taxon>
        <taxon>Desulfobulbia</taxon>
        <taxon>Desulfobulbales</taxon>
        <taxon>Desulfobulbaceae</taxon>
        <taxon>Candidatus Electronema</taxon>
    </lineage>
</organism>
<keyword evidence="2" id="KW-1185">Reference proteome</keyword>
<dbReference type="EMBL" id="NQJD01000027">
    <property type="protein sequence ID" value="TAA74404.1"/>
    <property type="molecule type" value="Genomic_DNA"/>
</dbReference>
<dbReference type="AlphaFoldDB" id="A0A521G053"/>